<dbReference type="GO" id="GO:0051083">
    <property type="term" value="P:'de novo' cotranslational protein folding"/>
    <property type="evidence" value="ECO:0007669"/>
    <property type="project" value="TreeGrafter"/>
</dbReference>
<dbReference type="EMBL" id="KZ990977">
    <property type="protein sequence ID" value="RKP23429.1"/>
    <property type="molecule type" value="Genomic_DNA"/>
</dbReference>
<dbReference type="Gene3D" id="1.25.40.720">
    <property type="entry name" value="Telomere length regulation protein 2, C-terminal domain"/>
    <property type="match status" value="1"/>
</dbReference>
<dbReference type="PANTHER" id="PTHR15830">
    <property type="entry name" value="TELOMERE LENGTH REGULATION PROTEIN TEL2 FAMILY MEMBER"/>
    <property type="match status" value="1"/>
</dbReference>
<evidence type="ECO:0000259" key="2">
    <source>
        <dbReference type="Pfam" id="PF10193"/>
    </source>
</evidence>
<comment type="similarity">
    <text evidence="1">Belongs to the TEL2 family.</text>
</comment>
<reference evidence="4" key="1">
    <citation type="journal article" date="2018" name="Nat. Microbiol.">
        <title>Leveraging single-cell genomics to expand the fungal tree of life.</title>
        <authorList>
            <person name="Ahrendt S.R."/>
            <person name="Quandt C.A."/>
            <person name="Ciobanu D."/>
            <person name="Clum A."/>
            <person name="Salamov A."/>
            <person name="Andreopoulos B."/>
            <person name="Cheng J.F."/>
            <person name="Woyke T."/>
            <person name="Pelin A."/>
            <person name="Henrissat B."/>
            <person name="Reynolds N.K."/>
            <person name="Benny G.L."/>
            <person name="Smith M.E."/>
            <person name="James T.Y."/>
            <person name="Grigoriev I.V."/>
        </authorList>
    </citation>
    <scope>NUCLEOTIDE SEQUENCE [LARGE SCALE GENOMIC DNA]</scope>
    <source>
        <strain evidence="4">Benny S71-1</strain>
    </source>
</reference>
<name>A0A4V1J110_9FUNG</name>
<dbReference type="Pfam" id="PF10193">
    <property type="entry name" value="Telomere_reg-2"/>
    <property type="match status" value="1"/>
</dbReference>
<gene>
    <name evidence="3" type="ORF">SYNPS1DRAFT_30824</name>
</gene>
<dbReference type="InterPro" id="IPR019337">
    <property type="entry name" value="Telomere_length_regulation_dom"/>
</dbReference>
<feature type="domain" description="Telomere length regulation protein conserved" evidence="2">
    <location>
        <begin position="12"/>
        <end position="116"/>
    </location>
</feature>
<dbReference type="GO" id="GO:0042162">
    <property type="term" value="F:telomeric DNA binding"/>
    <property type="evidence" value="ECO:0007669"/>
    <property type="project" value="TreeGrafter"/>
</dbReference>
<dbReference type="InterPro" id="IPR051970">
    <property type="entry name" value="TEL2_Regulation"/>
</dbReference>
<evidence type="ECO:0000313" key="3">
    <source>
        <dbReference type="EMBL" id="RKP23429.1"/>
    </source>
</evidence>
<proteinExistence type="inferred from homology"/>
<accession>A0A4V1J110</accession>
<dbReference type="OrthoDB" id="10258062at2759"/>
<dbReference type="InterPro" id="IPR038528">
    <property type="entry name" value="TEL2_C_sf"/>
</dbReference>
<dbReference type="GO" id="GO:0005829">
    <property type="term" value="C:cytosol"/>
    <property type="evidence" value="ECO:0007669"/>
    <property type="project" value="TreeGrafter"/>
</dbReference>
<organism evidence="3 4">
    <name type="scientific">Syncephalis pseudoplumigaleata</name>
    <dbReference type="NCBI Taxonomy" id="1712513"/>
    <lineage>
        <taxon>Eukaryota</taxon>
        <taxon>Fungi</taxon>
        <taxon>Fungi incertae sedis</taxon>
        <taxon>Zoopagomycota</taxon>
        <taxon>Zoopagomycotina</taxon>
        <taxon>Zoopagomycetes</taxon>
        <taxon>Zoopagales</taxon>
        <taxon>Piptocephalidaceae</taxon>
        <taxon>Syncephalis</taxon>
    </lineage>
</organism>
<sequence>MEDKEAKVDCGYLRDVVQYVKCDDDIDKWMVGIVSAADLIGKVNEQDLAVWALPLARQLVHLQDVFEQPEFVPALCAALVVLMERSEEASEYIIRFMSDRDCSLSRRVLLLECLRQTVHRLNELPAPAREKEHTVSRPSGTVVWTSSRLSLASSHGMTRWMQRHSAMLAQLLDIGLHGDPRRVILRDTLTLRAYITTLADMLALSKNAPDLWQLCRGFVDMLMPLRYHPSLEVIEIVLVGFTAVASSLNANAHADFLGYVRPIHDWLTGLFDEPMAARLQPQIVALGAALRAFSEKAEDSLHRMLDRLDVES</sequence>
<dbReference type="GO" id="GO:0051879">
    <property type="term" value="F:Hsp90 protein binding"/>
    <property type="evidence" value="ECO:0007669"/>
    <property type="project" value="TreeGrafter"/>
</dbReference>
<keyword evidence="4" id="KW-1185">Reference proteome</keyword>
<protein>
    <recommendedName>
        <fullName evidence="2">Telomere length regulation protein conserved domain-containing protein</fullName>
    </recommendedName>
</protein>
<dbReference type="PANTHER" id="PTHR15830:SF10">
    <property type="entry name" value="TELOMERE LENGTH REGULATION PROTEIN TEL2 HOMOLOG"/>
    <property type="match status" value="1"/>
</dbReference>
<dbReference type="Proteomes" id="UP000278143">
    <property type="component" value="Unassembled WGS sequence"/>
</dbReference>
<evidence type="ECO:0000313" key="4">
    <source>
        <dbReference type="Proteomes" id="UP000278143"/>
    </source>
</evidence>
<dbReference type="AlphaFoldDB" id="A0A4V1J110"/>
<evidence type="ECO:0000256" key="1">
    <source>
        <dbReference type="ARBA" id="ARBA00006133"/>
    </source>
</evidence>